<keyword evidence="3" id="KW-1185">Reference proteome</keyword>
<keyword evidence="1" id="KW-0175">Coiled coil</keyword>
<sequence>MYDQALQQKLTDQIYNQEMKLTLLHRNVENISSSLNNMHRTLYSLEEKINDADKGTNLQSLLKDPMAKSLTELIKNIVKDQFAILQMDMKETIAQIYKSMSETSLEVEKIKESVKHLNNTITSAHQKCAEEEENKASNEDVLELKNRIEHLKNTAFVCTSSFKEMEEKHTALEEDLSHEKTRNRDYFETLNSTLSKMKEIHDQLLTEEHAKEQSVLPPNKSNDDNVTEYILALQERMKKQNIMMLQLYDDIYAQDSKINNLTITLDLQKQSIEKACEDKFSTCKNYLQKQLKDTEDNMHVLNKTVSDVVIPLDNKIDKMNEQINDLCYDMETLQPLIEKGAPFSMTTDYEHKKDVSEVNEQIQNITAFLNTLNSVVHNLTKGQEELQIKAEYHKELCERRFNECIMEVEDGLNNTMDIMNDAFDSIHDEFVTKSEISDIQSKAELSTNATIEKLESAVLAISMLNETLQNLTAAPRIHKYDSTSVNDNVVSSQ</sequence>
<dbReference type="AlphaFoldDB" id="A0A2G9P3G0"/>
<proteinExistence type="predicted"/>
<protein>
    <submittedName>
        <fullName evidence="2">Uncharacterized protein</fullName>
    </submittedName>
</protein>
<dbReference type="Proteomes" id="UP000228934">
    <property type="component" value="Unassembled WGS sequence"/>
</dbReference>
<accession>A0A2G9P3G0</accession>
<feature type="coiled-coil region" evidence="1">
    <location>
        <begin position="100"/>
        <end position="182"/>
    </location>
</feature>
<reference evidence="3" key="1">
    <citation type="journal article" date="2017" name="Nat. Commun.">
        <title>The North American bullfrog draft genome provides insight into hormonal regulation of long noncoding RNA.</title>
        <authorList>
            <person name="Hammond S.A."/>
            <person name="Warren R.L."/>
            <person name="Vandervalk B.P."/>
            <person name="Kucuk E."/>
            <person name="Khan H."/>
            <person name="Gibb E.A."/>
            <person name="Pandoh P."/>
            <person name="Kirk H."/>
            <person name="Zhao Y."/>
            <person name="Jones M."/>
            <person name="Mungall A.J."/>
            <person name="Coope R."/>
            <person name="Pleasance S."/>
            <person name="Moore R.A."/>
            <person name="Holt R.A."/>
            <person name="Round J.M."/>
            <person name="Ohora S."/>
            <person name="Walle B.V."/>
            <person name="Veldhoen N."/>
            <person name="Helbing C.C."/>
            <person name="Birol I."/>
        </authorList>
    </citation>
    <scope>NUCLEOTIDE SEQUENCE [LARGE SCALE GENOMIC DNA]</scope>
</reference>
<evidence type="ECO:0000256" key="1">
    <source>
        <dbReference type="SAM" id="Coils"/>
    </source>
</evidence>
<name>A0A2G9P3G0_AQUCT</name>
<dbReference type="EMBL" id="KV923486">
    <property type="protein sequence ID" value="PIN97881.1"/>
    <property type="molecule type" value="Genomic_DNA"/>
</dbReference>
<evidence type="ECO:0000313" key="2">
    <source>
        <dbReference type="EMBL" id="PIN97881.1"/>
    </source>
</evidence>
<organism evidence="2 3">
    <name type="scientific">Aquarana catesbeiana</name>
    <name type="common">American bullfrog</name>
    <name type="synonym">Rana catesbeiana</name>
    <dbReference type="NCBI Taxonomy" id="8400"/>
    <lineage>
        <taxon>Eukaryota</taxon>
        <taxon>Metazoa</taxon>
        <taxon>Chordata</taxon>
        <taxon>Craniata</taxon>
        <taxon>Vertebrata</taxon>
        <taxon>Euteleostomi</taxon>
        <taxon>Amphibia</taxon>
        <taxon>Batrachia</taxon>
        <taxon>Anura</taxon>
        <taxon>Neobatrachia</taxon>
        <taxon>Ranoidea</taxon>
        <taxon>Ranidae</taxon>
        <taxon>Aquarana</taxon>
    </lineage>
</organism>
<dbReference type="OrthoDB" id="10044191at2759"/>
<evidence type="ECO:0000313" key="3">
    <source>
        <dbReference type="Proteomes" id="UP000228934"/>
    </source>
</evidence>
<feature type="non-terminal residue" evidence="2">
    <location>
        <position position="493"/>
    </location>
</feature>
<gene>
    <name evidence="2" type="ORF">AB205_0147530</name>
</gene>